<gene>
    <name evidence="1" type="ORF">PLO_422</name>
</gene>
<sequence length="121" mass="13777">MTTHRLKKLHLSLLKDVLPIGIAIAKRTWSHGVKDVIQIFTKLESPVVQLREEGDEAARLIRQKLDSIQPGLGNPMTEVEIHENREATNPSNLSFKMKELEVILTQIDQDLNLLGEYLENL</sequence>
<evidence type="ECO:0000313" key="1">
    <source>
        <dbReference type="EMBL" id="AUG32417.1"/>
    </source>
</evidence>
<accession>A0A2H4ZPG0</accession>
<reference evidence="1" key="1">
    <citation type="submission" date="2017-10" db="EMBL/GenBank/DDBJ databases">
        <title>Paulinella longichromatophora chromatophore genome.</title>
        <authorList>
            <person name="Lhee D."/>
            <person name="Yoon H.S."/>
        </authorList>
    </citation>
    <scope>NUCLEOTIDE SEQUENCE</scope>
</reference>
<dbReference type="AlphaFoldDB" id="A0A2H4ZPG0"/>
<dbReference type="EMBL" id="MG264610">
    <property type="protein sequence ID" value="AUG32417.1"/>
    <property type="molecule type" value="Genomic_DNA"/>
</dbReference>
<geneLocation type="plastid" evidence="1"/>
<keyword evidence="1" id="KW-0934">Plastid</keyword>
<protein>
    <submittedName>
        <fullName evidence="1">Uncharacterized protein</fullName>
    </submittedName>
</protein>
<proteinExistence type="predicted"/>
<name>A0A2H4ZPG0_9EUKA</name>
<organism evidence="1">
    <name type="scientific">Paulinella longichromatophora</name>
    <dbReference type="NCBI Taxonomy" id="1708747"/>
    <lineage>
        <taxon>Eukaryota</taxon>
        <taxon>Sar</taxon>
        <taxon>Rhizaria</taxon>
        <taxon>Cercozoa</taxon>
        <taxon>Imbricatea</taxon>
        <taxon>Silicofilosea</taxon>
        <taxon>Euglyphida</taxon>
        <taxon>Paulinellidae</taxon>
        <taxon>Paulinella</taxon>
    </lineage>
</organism>